<organism evidence="3 4">
    <name type="scientific">Minwuia thermotolerans</name>
    <dbReference type="NCBI Taxonomy" id="2056226"/>
    <lineage>
        <taxon>Bacteria</taxon>
        <taxon>Pseudomonadati</taxon>
        <taxon>Pseudomonadota</taxon>
        <taxon>Alphaproteobacteria</taxon>
        <taxon>Minwuiales</taxon>
        <taxon>Minwuiaceae</taxon>
        <taxon>Minwuia</taxon>
    </lineage>
</organism>
<dbReference type="Pfam" id="PF00300">
    <property type="entry name" value="His_Phos_1"/>
    <property type="match status" value="1"/>
</dbReference>
<evidence type="ECO:0000256" key="1">
    <source>
        <dbReference type="ARBA" id="ARBA00023152"/>
    </source>
</evidence>
<dbReference type="EMBL" id="PHIG01000039">
    <property type="protein sequence ID" value="PJK28699.1"/>
    <property type="molecule type" value="Genomic_DNA"/>
</dbReference>
<dbReference type="SUPFAM" id="SSF53254">
    <property type="entry name" value="Phosphoglycerate mutase-like"/>
    <property type="match status" value="1"/>
</dbReference>
<dbReference type="AlphaFoldDB" id="A0A2M9FZ37"/>
<dbReference type="CDD" id="cd07067">
    <property type="entry name" value="HP_PGM_like"/>
    <property type="match status" value="1"/>
</dbReference>
<keyword evidence="2" id="KW-0413">Isomerase</keyword>
<reference evidence="3 4" key="1">
    <citation type="submission" date="2017-11" db="EMBL/GenBank/DDBJ databases">
        <title>Draft genome sequence of Rhizobiales bacterium SY3-13.</title>
        <authorList>
            <person name="Sun C."/>
        </authorList>
    </citation>
    <scope>NUCLEOTIDE SEQUENCE [LARGE SCALE GENOMIC DNA]</scope>
    <source>
        <strain evidence="3 4">SY3-13</strain>
    </source>
</reference>
<keyword evidence="1" id="KW-0324">Glycolysis</keyword>
<dbReference type="InterPro" id="IPR050275">
    <property type="entry name" value="PGM_Phosphatase"/>
</dbReference>
<evidence type="ECO:0000313" key="3">
    <source>
        <dbReference type="EMBL" id="PJK28699.1"/>
    </source>
</evidence>
<keyword evidence="4" id="KW-1185">Reference proteome</keyword>
<dbReference type="PANTHER" id="PTHR48100">
    <property type="entry name" value="BROAD-SPECIFICITY PHOSPHATASE YOR283W-RELATED"/>
    <property type="match status" value="1"/>
</dbReference>
<comment type="caution">
    <text evidence="3">The sequence shown here is derived from an EMBL/GenBank/DDBJ whole genome shotgun (WGS) entry which is preliminary data.</text>
</comment>
<protein>
    <submittedName>
        <fullName evidence="3">Histidine phosphatase family protein</fullName>
    </submittedName>
</protein>
<dbReference type="PANTHER" id="PTHR48100:SF1">
    <property type="entry name" value="HISTIDINE PHOSPHATASE FAMILY PROTEIN-RELATED"/>
    <property type="match status" value="1"/>
</dbReference>
<accession>A0A2M9FZ37</accession>
<dbReference type="PROSITE" id="PS00175">
    <property type="entry name" value="PG_MUTASE"/>
    <property type="match status" value="1"/>
</dbReference>
<dbReference type="InterPro" id="IPR001345">
    <property type="entry name" value="PG/BPGM_mutase_AS"/>
</dbReference>
<evidence type="ECO:0000256" key="2">
    <source>
        <dbReference type="ARBA" id="ARBA00023235"/>
    </source>
</evidence>
<dbReference type="InterPro" id="IPR013078">
    <property type="entry name" value="His_Pase_superF_clade-1"/>
</dbReference>
<dbReference type="SMART" id="SM00855">
    <property type="entry name" value="PGAM"/>
    <property type="match status" value="1"/>
</dbReference>
<dbReference type="RefSeq" id="WP_109792341.1">
    <property type="nucleotide sequence ID" value="NZ_PHIG01000039.1"/>
</dbReference>
<evidence type="ECO:0000313" key="4">
    <source>
        <dbReference type="Proteomes" id="UP000229498"/>
    </source>
</evidence>
<dbReference type="Gene3D" id="3.40.50.1240">
    <property type="entry name" value="Phosphoglycerate mutase-like"/>
    <property type="match status" value="1"/>
</dbReference>
<sequence>MPKTVHLIRHGQSTFNAHMSLTGVDPMTFDAPLSPKGELQVETLREAMSARPVDLVVTTPFTRAIQTSLGAFGQRGLPLVVEAMHREHLAASCDVGRSPAILARDFPELDFDHLNDPWWYHRDDHDGPFAEEPQDHVMDRVHRFKGWLASRPERHIAVVGHGTFFWMLTGRFLNNAEVATLEM</sequence>
<dbReference type="GO" id="GO:0005737">
    <property type="term" value="C:cytoplasm"/>
    <property type="evidence" value="ECO:0007669"/>
    <property type="project" value="TreeGrafter"/>
</dbReference>
<gene>
    <name evidence="3" type="ORF">CVT23_15270</name>
</gene>
<proteinExistence type="predicted"/>
<name>A0A2M9FZ37_9PROT</name>
<dbReference type="OrthoDB" id="9781415at2"/>
<dbReference type="Proteomes" id="UP000229498">
    <property type="component" value="Unassembled WGS sequence"/>
</dbReference>
<dbReference type="InterPro" id="IPR029033">
    <property type="entry name" value="His_PPase_superfam"/>
</dbReference>
<dbReference type="GO" id="GO:0016791">
    <property type="term" value="F:phosphatase activity"/>
    <property type="evidence" value="ECO:0007669"/>
    <property type="project" value="TreeGrafter"/>
</dbReference>